<feature type="region of interest" description="Disordered" evidence="6">
    <location>
        <begin position="805"/>
        <end position="842"/>
    </location>
</feature>
<feature type="coiled-coil region" evidence="5">
    <location>
        <begin position="476"/>
        <end position="555"/>
    </location>
</feature>
<keyword evidence="3" id="KW-0862">Zinc</keyword>
<dbReference type="AlphaFoldDB" id="A0A194S843"/>
<dbReference type="PROSITE" id="PS00518">
    <property type="entry name" value="ZF_RING_1"/>
    <property type="match status" value="1"/>
</dbReference>
<dbReference type="PROSITE" id="PS50089">
    <property type="entry name" value="ZF_RING_2"/>
    <property type="match status" value="1"/>
</dbReference>
<dbReference type="SUPFAM" id="SSF57850">
    <property type="entry name" value="RING/U-box"/>
    <property type="match status" value="1"/>
</dbReference>
<dbReference type="OrthoDB" id="3219336at2759"/>
<reference evidence="8 9" key="1">
    <citation type="journal article" date="2015" name="Front. Microbiol.">
        <title>Genome sequence of the plant growth promoting endophytic yeast Rhodotorula graminis WP1.</title>
        <authorList>
            <person name="Firrincieli A."/>
            <person name="Otillar R."/>
            <person name="Salamov A."/>
            <person name="Schmutz J."/>
            <person name="Khan Z."/>
            <person name="Redman R.S."/>
            <person name="Fleck N.D."/>
            <person name="Lindquist E."/>
            <person name="Grigoriev I.V."/>
            <person name="Doty S.L."/>
        </authorList>
    </citation>
    <scope>NUCLEOTIDE SEQUENCE [LARGE SCALE GENOMIC DNA]</scope>
    <source>
        <strain evidence="8 9">WP1</strain>
    </source>
</reference>
<gene>
    <name evidence="8" type="ORF">RHOBADRAFT_51759</name>
</gene>
<keyword evidence="2 4" id="KW-0863">Zinc-finger</keyword>
<evidence type="ECO:0000256" key="3">
    <source>
        <dbReference type="ARBA" id="ARBA00022833"/>
    </source>
</evidence>
<keyword evidence="9" id="KW-1185">Reference proteome</keyword>
<feature type="region of interest" description="Disordered" evidence="6">
    <location>
        <begin position="158"/>
        <end position="238"/>
    </location>
</feature>
<proteinExistence type="predicted"/>
<evidence type="ECO:0000256" key="4">
    <source>
        <dbReference type="PROSITE-ProRule" id="PRU00175"/>
    </source>
</evidence>
<feature type="compositionally biased region" description="Low complexity" evidence="6">
    <location>
        <begin position="182"/>
        <end position="199"/>
    </location>
</feature>
<keyword evidence="5" id="KW-0175">Coiled coil</keyword>
<dbReference type="GeneID" id="28976448"/>
<evidence type="ECO:0000256" key="6">
    <source>
        <dbReference type="SAM" id="MobiDB-lite"/>
    </source>
</evidence>
<evidence type="ECO:0000256" key="5">
    <source>
        <dbReference type="SAM" id="Coils"/>
    </source>
</evidence>
<evidence type="ECO:0000256" key="2">
    <source>
        <dbReference type="ARBA" id="ARBA00022771"/>
    </source>
</evidence>
<protein>
    <recommendedName>
        <fullName evidence="7">RING-type domain-containing protein</fullName>
    </recommendedName>
</protein>
<feature type="region of interest" description="Disordered" evidence="6">
    <location>
        <begin position="258"/>
        <end position="279"/>
    </location>
</feature>
<dbReference type="InterPro" id="IPR017907">
    <property type="entry name" value="Znf_RING_CS"/>
</dbReference>
<dbReference type="Pfam" id="PF13639">
    <property type="entry name" value="zf-RING_2"/>
    <property type="match status" value="1"/>
</dbReference>
<feature type="domain" description="RING-type" evidence="7">
    <location>
        <begin position="586"/>
        <end position="641"/>
    </location>
</feature>
<dbReference type="Gene3D" id="3.30.40.10">
    <property type="entry name" value="Zinc/RING finger domain, C3HC4 (zinc finger)"/>
    <property type="match status" value="1"/>
</dbReference>
<accession>A0A194S843</accession>
<dbReference type="Proteomes" id="UP000053890">
    <property type="component" value="Unassembled WGS sequence"/>
</dbReference>
<evidence type="ECO:0000313" key="8">
    <source>
        <dbReference type="EMBL" id="KPV76762.1"/>
    </source>
</evidence>
<dbReference type="RefSeq" id="XP_018272811.1">
    <property type="nucleotide sequence ID" value="XM_018416000.1"/>
</dbReference>
<evidence type="ECO:0000313" key="9">
    <source>
        <dbReference type="Proteomes" id="UP000053890"/>
    </source>
</evidence>
<dbReference type="InterPro" id="IPR013083">
    <property type="entry name" value="Znf_RING/FYVE/PHD"/>
</dbReference>
<sequence length="860" mass="95572">MLYRPRHVPGAERASSNLPPLELRIQRFLAHFDASSNWLHVVPGAEEPRKVDVDPPQTTGAAIIVRKAEILLGVTMNSARVPMGTMPVLEARGKTATIKHAGDILDKWTYEGLSRDKNQVLQSSTWTLESPSSDSKSLIVVFIASDQEERKSLQLLLEKDPDPVPLPTAGLPSYASSISQHPSSARTSTADAPATTSAPYDILDPNLHVRQHRRRDDKRESVQPWAQGDDGTVKWTPRWSEEEHQALRRVRRGVDSLSPHAPLYSLPPMGGDDDEGKSSRAALDLSQETVHELARHIGSFLRYLDAGLSFRGHGLEDQHIYIGGFTRKHLAVEASPDVESSGGREVLEVLVHLKGVWRRWTRTNDNTLLFTLPGGELDGRGLHVHEVKPHGSDREPDSWTFNSRSGRQLDLTKRVVATAWTLTPGAALHDVGVHDLVYVTFALDEPLKGTHTLEMGFFSSSAAPAAGAEVDKGDVIKSMMHELVDLKQRNAELEESHRIAVRARKSAVERVRELEDVLRLKEGIFDSLERQISLLEKQNTALQLKEAELAALRVEMEEHPVCEGDLLHRYEQLAEIFDLVKDTLSCAVCYEPYQKDEATSLLCGHTFCRTCYTSWEQRSIDAFKLSPVAGQYLGPECPECRTADVRRGRVRIWSLEEVVRLVDRAQREIATKPYVPKFDLPKPVIARELVEREDRLVDVDGDGDQGMPAELPLTPASVGTPAVATIAGAAVELEALEALPVAAVPVDEAPEPQQGREQEAMDEDRADAPPVASPPLPSPSLARAAVPGDAFAINDALPQQMLDAHARSREQARVRALEDEARSALEAQRAREDEEEREAREAREQVLFERRRMPYGQVFR</sequence>
<dbReference type="STRING" id="578459.A0A194S843"/>
<dbReference type="InterPro" id="IPR001841">
    <property type="entry name" value="Znf_RING"/>
</dbReference>
<evidence type="ECO:0000259" key="7">
    <source>
        <dbReference type="PROSITE" id="PS50089"/>
    </source>
</evidence>
<feature type="region of interest" description="Disordered" evidence="6">
    <location>
        <begin position="744"/>
        <end position="783"/>
    </location>
</feature>
<dbReference type="SMART" id="SM00184">
    <property type="entry name" value="RING"/>
    <property type="match status" value="1"/>
</dbReference>
<dbReference type="GO" id="GO:0008270">
    <property type="term" value="F:zinc ion binding"/>
    <property type="evidence" value="ECO:0007669"/>
    <property type="project" value="UniProtKB-KW"/>
</dbReference>
<dbReference type="EMBL" id="KQ474075">
    <property type="protein sequence ID" value="KPV76762.1"/>
    <property type="molecule type" value="Genomic_DNA"/>
</dbReference>
<organism evidence="8 9">
    <name type="scientific">Rhodotorula graminis (strain WP1)</name>
    <dbReference type="NCBI Taxonomy" id="578459"/>
    <lineage>
        <taxon>Eukaryota</taxon>
        <taxon>Fungi</taxon>
        <taxon>Dikarya</taxon>
        <taxon>Basidiomycota</taxon>
        <taxon>Pucciniomycotina</taxon>
        <taxon>Microbotryomycetes</taxon>
        <taxon>Sporidiobolales</taxon>
        <taxon>Sporidiobolaceae</taxon>
        <taxon>Rhodotorula</taxon>
    </lineage>
</organism>
<keyword evidence="1" id="KW-0479">Metal-binding</keyword>
<name>A0A194S843_RHOGW</name>
<evidence type="ECO:0000256" key="1">
    <source>
        <dbReference type="ARBA" id="ARBA00022723"/>
    </source>
</evidence>